<dbReference type="InterPro" id="IPR010753">
    <property type="entry name" value="DUF1330"/>
</dbReference>
<sequence length="104" mass="11909">MNTEIILVVQLFIHVGREVEFQQFEMEAARIMQKYGGRIVKVIRPIGSGQDPVLPHEVHLVSFPSMEQFELYRNDSDLVKLADLRQSAIARTEIVIGQEGKPYL</sequence>
<dbReference type="Gene3D" id="3.30.70.100">
    <property type="match status" value="1"/>
</dbReference>
<comment type="caution">
    <text evidence="2">The sequence shown here is derived from an EMBL/GenBank/DDBJ whole genome shotgun (WGS) entry which is preliminary data.</text>
</comment>
<dbReference type="Proteomes" id="UP001333818">
    <property type="component" value="Unassembled WGS sequence"/>
</dbReference>
<reference evidence="2" key="1">
    <citation type="submission" date="2024-01" db="EMBL/GenBank/DDBJ databases">
        <title>Bank of Algae and Cyanobacteria of the Azores (BACA) strain genomes.</title>
        <authorList>
            <person name="Luz R."/>
            <person name="Cordeiro R."/>
            <person name="Fonseca A."/>
            <person name="Goncalves V."/>
        </authorList>
    </citation>
    <scope>NUCLEOTIDE SEQUENCE</scope>
    <source>
        <strain evidence="2">BACA0141</strain>
    </source>
</reference>
<evidence type="ECO:0000313" key="2">
    <source>
        <dbReference type="EMBL" id="MEE3715880.1"/>
    </source>
</evidence>
<dbReference type="InterPro" id="IPR011008">
    <property type="entry name" value="Dimeric_a/b-barrel"/>
</dbReference>
<dbReference type="RefSeq" id="WP_330482304.1">
    <property type="nucleotide sequence ID" value="NZ_JAZBJZ010000009.1"/>
</dbReference>
<proteinExistence type="predicted"/>
<dbReference type="AlphaFoldDB" id="A0AAW9PQS6"/>
<evidence type="ECO:0000259" key="1">
    <source>
        <dbReference type="Pfam" id="PF07045"/>
    </source>
</evidence>
<name>A0AAW9PQS6_9CYAN</name>
<dbReference type="EMBL" id="JAZBJZ010000009">
    <property type="protein sequence ID" value="MEE3715880.1"/>
    <property type="molecule type" value="Genomic_DNA"/>
</dbReference>
<organism evidence="2 3">
    <name type="scientific">Tumidithrix elongata BACA0141</name>
    <dbReference type="NCBI Taxonomy" id="2716417"/>
    <lineage>
        <taxon>Bacteria</taxon>
        <taxon>Bacillati</taxon>
        <taxon>Cyanobacteriota</taxon>
        <taxon>Cyanophyceae</taxon>
        <taxon>Pseudanabaenales</taxon>
        <taxon>Pseudanabaenaceae</taxon>
        <taxon>Tumidithrix</taxon>
        <taxon>Tumidithrix elongata</taxon>
    </lineage>
</organism>
<accession>A0AAW9PQS6</accession>
<dbReference type="Pfam" id="PF07045">
    <property type="entry name" value="DUF1330"/>
    <property type="match status" value="1"/>
</dbReference>
<protein>
    <submittedName>
        <fullName evidence="2">DUF1330 domain-containing protein</fullName>
    </submittedName>
</protein>
<dbReference type="SUPFAM" id="SSF54909">
    <property type="entry name" value="Dimeric alpha+beta barrel"/>
    <property type="match status" value="1"/>
</dbReference>
<evidence type="ECO:0000313" key="3">
    <source>
        <dbReference type="Proteomes" id="UP001333818"/>
    </source>
</evidence>
<gene>
    <name evidence="2" type="ORF">V2H45_03870</name>
</gene>
<feature type="domain" description="DUF1330" evidence="1">
    <location>
        <begin position="14"/>
        <end position="95"/>
    </location>
</feature>
<keyword evidence="3" id="KW-1185">Reference proteome</keyword>